<evidence type="ECO:0000313" key="8">
    <source>
        <dbReference type="Proteomes" id="UP000627292"/>
    </source>
</evidence>
<sequence>MKLTIKSIWILLLVAAVAGCENNINEVRALGQKKTGVEEGIKIESFLSQDSKTKARLTAPVMLRYMMDTPRTVFPNTLHVDFYNDTLAVESTLFAKYGTFAENDRKVLLRDSVIVINRIKHDTLTTNELWWDQNRQIFYTDKPVAIRQPDQKLDGRFGMKADQNFKEWTLFDASGLLKVEDSTSFVP</sequence>
<feature type="chain" id="PRO_5037919469" description="LPS export ABC transporter periplasmic protein LptC" evidence="6">
    <location>
        <begin position="19"/>
        <end position="187"/>
    </location>
</feature>
<keyword evidence="1" id="KW-1003">Cell membrane</keyword>
<keyword evidence="8" id="KW-1185">Reference proteome</keyword>
<evidence type="ECO:0000256" key="2">
    <source>
        <dbReference type="ARBA" id="ARBA00022519"/>
    </source>
</evidence>
<keyword evidence="6" id="KW-0732">Signal</keyword>
<keyword evidence="5" id="KW-0472">Membrane</keyword>
<dbReference type="InterPro" id="IPR010664">
    <property type="entry name" value="LipoPS_assembly_LptC-rel"/>
</dbReference>
<dbReference type="InterPro" id="IPR026265">
    <property type="entry name" value="LptC"/>
</dbReference>
<dbReference type="GO" id="GO:0017089">
    <property type="term" value="F:glycolipid transfer activity"/>
    <property type="evidence" value="ECO:0007669"/>
    <property type="project" value="TreeGrafter"/>
</dbReference>
<reference evidence="7" key="2">
    <citation type="submission" date="2020-09" db="EMBL/GenBank/DDBJ databases">
        <authorList>
            <person name="Sun Q."/>
            <person name="Zhou Y."/>
        </authorList>
    </citation>
    <scope>NUCLEOTIDE SEQUENCE</scope>
    <source>
        <strain evidence="7">CGMCC 1.15290</strain>
    </source>
</reference>
<dbReference type="InterPro" id="IPR052363">
    <property type="entry name" value="LPS_export_LptC"/>
</dbReference>
<accession>A0A917J6D2</accession>
<dbReference type="GO" id="GO:0015221">
    <property type="term" value="F:lipopolysaccharide transmembrane transporter activity"/>
    <property type="evidence" value="ECO:0007669"/>
    <property type="project" value="InterPro"/>
</dbReference>
<dbReference type="Gene3D" id="2.60.450.10">
    <property type="entry name" value="Lipopolysaccharide (LPS) transport protein A like domain"/>
    <property type="match status" value="1"/>
</dbReference>
<keyword evidence="2" id="KW-0997">Cell inner membrane</keyword>
<keyword evidence="3" id="KW-0812">Transmembrane</keyword>
<dbReference type="EMBL" id="BMIB01000006">
    <property type="protein sequence ID" value="GGH81556.1"/>
    <property type="molecule type" value="Genomic_DNA"/>
</dbReference>
<gene>
    <name evidence="7" type="ORF">GCM10011379_54120</name>
</gene>
<evidence type="ECO:0000256" key="4">
    <source>
        <dbReference type="ARBA" id="ARBA00022989"/>
    </source>
</evidence>
<keyword evidence="4" id="KW-1133">Transmembrane helix</keyword>
<dbReference type="NCBIfam" id="TIGR04409">
    <property type="entry name" value="LptC_YrbK"/>
    <property type="match status" value="1"/>
</dbReference>
<dbReference type="PANTHER" id="PTHR37481:SF1">
    <property type="entry name" value="LIPOPOLYSACCHARIDE EXPORT SYSTEM PROTEIN LPTC"/>
    <property type="match status" value="1"/>
</dbReference>
<proteinExistence type="predicted"/>
<dbReference type="GO" id="GO:0030288">
    <property type="term" value="C:outer membrane-bounded periplasmic space"/>
    <property type="evidence" value="ECO:0007669"/>
    <property type="project" value="TreeGrafter"/>
</dbReference>
<dbReference type="RefSeq" id="WP_188958538.1">
    <property type="nucleotide sequence ID" value="NZ_BMIB01000006.1"/>
</dbReference>
<dbReference type="GO" id="GO:0005886">
    <property type="term" value="C:plasma membrane"/>
    <property type="evidence" value="ECO:0007669"/>
    <property type="project" value="InterPro"/>
</dbReference>
<evidence type="ECO:0000256" key="5">
    <source>
        <dbReference type="ARBA" id="ARBA00023136"/>
    </source>
</evidence>
<dbReference type="PROSITE" id="PS51257">
    <property type="entry name" value="PROKAR_LIPOPROTEIN"/>
    <property type="match status" value="1"/>
</dbReference>
<evidence type="ECO:0000313" key="7">
    <source>
        <dbReference type="EMBL" id="GGH81556.1"/>
    </source>
</evidence>
<comment type="caution">
    <text evidence="7">The sequence shown here is derived from an EMBL/GenBank/DDBJ whole genome shotgun (WGS) entry which is preliminary data.</text>
</comment>
<evidence type="ECO:0000256" key="3">
    <source>
        <dbReference type="ARBA" id="ARBA00022692"/>
    </source>
</evidence>
<dbReference type="Proteomes" id="UP000627292">
    <property type="component" value="Unassembled WGS sequence"/>
</dbReference>
<name>A0A917J6D2_9BACT</name>
<dbReference type="PANTHER" id="PTHR37481">
    <property type="entry name" value="LIPOPOLYSACCHARIDE EXPORT SYSTEM PROTEIN LPTC"/>
    <property type="match status" value="1"/>
</dbReference>
<evidence type="ECO:0000256" key="1">
    <source>
        <dbReference type="ARBA" id="ARBA00022475"/>
    </source>
</evidence>
<dbReference type="AlphaFoldDB" id="A0A917J6D2"/>
<organism evidence="7 8">
    <name type="scientific">Filimonas zeae</name>
    <dbReference type="NCBI Taxonomy" id="1737353"/>
    <lineage>
        <taxon>Bacteria</taxon>
        <taxon>Pseudomonadati</taxon>
        <taxon>Bacteroidota</taxon>
        <taxon>Chitinophagia</taxon>
        <taxon>Chitinophagales</taxon>
        <taxon>Chitinophagaceae</taxon>
        <taxon>Filimonas</taxon>
    </lineage>
</organism>
<feature type="signal peptide" evidence="6">
    <location>
        <begin position="1"/>
        <end position="18"/>
    </location>
</feature>
<dbReference type="Pfam" id="PF06835">
    <property type="entry name" value="LptC"/>
    <property type="match status" value="1"/>
</dbReference>
<protein>
    <recommendedName>
        <fullName evidence="9">LPS export ABC transporter periplasmic protein LptC</fullName>
    </recommendedName>
</protein>
<evidence type="ECO:0008006" key="9">
    <source>
        <dbReference type="Google" id="ProtNLM"/>
    </source>
</evidence>
<evidence type="ECO:0000256" key="6">
    <source>
        <dbReference type="SAM" id="SignalP"/>
    </source>
</evidence>
<reference evidence="7" key="1">
    <citation type="journal article" date="2014" name="Int. J. Syst. Evol. Microbiol.">
        <title>Complete genome sequence of Corynebacterium casei LMG S-19264T (=DSM 44701T), isolated from a smear-ripened cheese.</title>
        <authorList>
            <consortium name="US DOE Joint Genome Institute (JGI-PGF)"/>
            <person name="Walter F."/>
            <person name="Albersmeier A."/>
            <person name="Kalinowski J."/>
            <person name="Ruckert C."/>
        </authorList>
    </citation>
    <scope>NUCLEOTIDE SEQUENCE</scope>
    <source>
        <strain evidence="7">CGMCC 1.15290</strain>
    </source>
</reference>